<reference evidence="2 3" key="1">
    <citation type="journal article" date="2019" name="Sci. Rep.">
        <title>Orb-weaving spider Araneus ventricosus genome elucidates the spidroin gene catalogue.</title>
        <authorList>
            <person name="Kono N."/>
            <person name="Nakamura H."/>
            <person name="Ohtoshi R."/>
            <person name="Moran D.A.P."/>
            <person name="Shinohara A."/>
            <person name="Yoshida Y."/>
            <person name="Fujiwara M."/>
            <person name="Mori M."/>
            <person name="Tomita M."/>
            <person name="Arakawa K."/>
        </authorList>
    </citation>
    <scope>NUCLEOTIDE SEQUENCE [LARGE SCALE GENOMIC DNA]</scope>
</reference>
<evidence type="ECO:0000313" key="3">
    <source>
        <dbReference type="Proteomes" id="UP000499080"/>
    </source>
</evidence>
<sequence>MHNTTITNDGCKTVDTVLLPIAVLPPLEKRILQSRNLMLISSSSLSEEDAFEYNMSEDLEDSPAVFSPPPSSKPKRVNKYKKRIKWFGKAHPQLHELLDDLPHFNLFSFVAEIGFMKVIYLKSS</sequence>
<proteinExistence type="predicted"/>
<name>A0A4Y2B919_ARAVE</name>
<gene>
    <name evidence="2" type="ORF">AVEN_165164_1</name>
</gene>
<protein>
    <submittedName>
        <fullName evidence="2">Uncharacterized protein</fullName>
    </submittedName>
</protein>
<organism evidence="2 3">
    <name type="scientific">Araneus ventricosus</name>
    <name type="common">Orbweaver spider</name>
    <name type="synonym">Epeira ventricosa</name>
    <dbReference type="NCBI Taxonomy" id="182803"/>
    <lineage>
        <taxon>Eukaryota</taxon>
        <taxon>Metazoa</taxon>
        <taxon>Ecdysozoa</taxon>
        <taxon>Arthropoda</taxon>
        <taxon>Chelicerata</taxon>
        <taxon>Arachnida</taxon>
        <taxon>Araneae</taxon>
        <taxon>Araneomorphae</taxon>
        <taxon>Entelegynae</taxon>
        <taxon>Araneoidea</taxon>
        <taxon>Araneidae</taxon>
        <taxon>Araneus</taxon>
    </lineage>
</organism>
<comment type="caution">
    <text evidence="2">The sequence shown here is derived from an EMBL/GenBank/DDBJ whole genome shotgun (WGS) entry which is preliminary data.</text>
</comment>
<dbReference type="EMBL" id="BGPR01000054">
    <property type="protein sequence ID" value="GBL87554.1"/>
    <property type="molecule type" value="Genomic_DNA"/>
</dbReference>
<feature type="region of interest" description="Disordered" evidence="1">
    <location>
        <begin position="57"/>
        <end position="76"/>
    </location>
</feature>
<keyword evidence="3" id="KW-1185">Reference proteome</keyword>
<dbReference type="AlphaFoldDB" id="A0A4Y2B919"/>
<dbReference type="Proteomes" id="UP000499080">
    <property type="component" value="Unassembled WGS sequence"/>
</dbReference>
<evidence type="ECO:0000256" key="1">
    <source>
        <dbReference type="SAM" id="MobiDB-lite"/>
    </source>
</evidence>
<accession>A0A4Y2B919</accession>
<evidence type="ECO:0000313" key="2">
    <source>
        <dbReference type="EMBL" id="GBL87554.1"/>
    </source>
</evidence>